<dbReference type="EMBL" id="CP022129">
    <property type="protein sequence ID" value="ASF48352.1"/>
    <property type="molecule type" value="Genomic_DNA"/>
</dbReference>
<evidence type="ECO:0000313" key="8">
    <source>
        <dbReference type="EMBL" id="POZ50784.1"/>
    </source>
</evidence>
<dbReference type="InterPro" id="IPR002781">
    <property type="entry name" value="TM_pro_TauE-like"/>
</dbReference>
<reference evidence="8 10" key="2">
    <citation type="submission" date="2017-11" db="EMBL/GenBank/DDBJ databases">
        <title>Draft Genome Sequence of Methylobacter psychrotolerans Sph1T, an Obligate Methanotroph from Low-Temperature Environments.</title>
        <authorList>
            <person name="Oshkin I.Y."/>
            <person name="Miroshnikov K."/>
            <person name="Belova S.E."/>
            <person name="Korzhenkov A."/>
            <person name="Toshchakov S.V."/>
            <person name="Dedysh S.N."/>
        </authorList>
    </citation>
    <scope>NUCLEOTIDE SEQUENCE [LARGE SCALE GENOMIC DNA]</scope>
    <source>
        <strain evidence="8 10">Sph1</strain>
    </source>
</reference>
<dbReference type="KEGG" id="mpsy:CEK71_21070"/>
<feature type="transmembrane region" description="Helical" evidence="6">
    <location>
        <begin position="139"/>
        <end position="166"/>
    </location>
</feature>
<evidence type="ECO:0000313" key="10">
    <source>
        <dbReference type="Proteomes" id="UP000237423"/>
    </source>
</evidence>
<dbReference type="Proteomes" id="UP000197019">
    <property type="component" value="Chromosome"/>
</dbReference>
<keyword evidence="4 6" id="KW-1133">Transmembrane helix</keyword>
<protein>
    <recommendedName>
        <fullName evidence="6">Probable membrane transporter protein</fullName>
    </recommendedName>
</protein>
<evidence type="ECO:0000256" key="2">
    <source>
        <dbReference type="ARBA" id="ARBA00009142"/>
    </source>
</evidence>
<dbReference type="RefSeq" id="WP_088621221.1">
    <property type="nucleotide sequence ID" value="NZ_CP022129.1"/>
</dbReference>
<dbReference type="Pfam" id="PF01925">
    <property type="entry name" value="TauE"/>
    <property type="match status" value="1"/>
</dbReference>
<dbReference type="GO" id="GO:0005886">
    <property type="term" value="C:plasma membrane"/>
    <property type="evidence" value="ECO:0007669"/>
    <property type="project" value="UniProtKB-SubCell"/>
</dbReference>
<feature type="transmembrane region" description="Helical" evidence="6">
    <location>
        <begin position="178"/>
        <end position="200"/>
    </location>
</feature>
<feature type="transmembrane region" description="Helical" evidence="6">
    <location>
        <begin position="38"/>
        <end position="63"/>
    </location>
</feature>
<evidence type="ECO:0000256" key="6">
    <source>
        <dbReference type="RuleBase" id="RU363041"/>
    </source>
</evidence>
<feature type="transmembrane region" description="Helical" evidence="6">
    <location>
        <begin position="206"/>
        <end position="228"/>
    </location>
</feature>
<feature type="transmembrane region" description="Helical" evidence="6">
    <location>
        <begin position="75"/>
        <end position="95"/>
    </location>
</feature>
<accession>A0A1Z4C484</accession>
<evidence type="ECO:0000256" key="5">
    <source>
        <dbReference type="ARBA" id="ARBA00023136"/>
    </source>
</evidence>
<comment type="subcellular location">
    <subcellularLocation>
        <location evidence="6">Cell membrane</location>
        <topology evidence="6">Multi-pass membrane protein</topology>
    </subcellularLocation>
    <subcellularLocation>
        <location evidence="1">Membrane</location>
        <topology evidence="1">Multi-pass membrane protein</topology>
    </subcellularLocation>
</comment>
<evidence type="ECO:0000256" key="1">
    <source>
        <dbReference type="ARBA" id="ARBA00004141"/>
    </source>
</evidence>
<dbReference type="PANTHER" id="PTHR43701">
    <property type="entry name" value="MEMBRANE TRANSPORTER PROTEIN MJ0441-RELATED"/>
    <property type="match status" value="1"/>
</dbReference>
<evidence type="ECO:0000256" key="4">
    <source>
        <dbReference type="ARBA" id="ARBA00022989"/>
    </source>
</evidence>
<name>A0A1Z4C484_9GAMM</name>
<sequence length="252" mass="26698">MNPILEQVVVLISSLIANTFSALAGGGAGLIQFPVLIFLGLPFSVALATHKIASVALGVGGTVRYMKEDLVEKNFAVFMFVVGIPAVILGSCAVVNIPEAPAKLALALLTIGLGVYSYLQKQLGQHYAPNHRDCHGFIVGGGLLFVVGFLNGSIASGTGLFATLILVRWFGMDYKRALAYTLIIVGMFWNGAGAVVLALISDVQWSWIPVLLLGSFVGGYLGSHLAILKGNKWIKRSFEIVTVLVGLKLLLG</sequence>
<feature type="transmembrane region" description="Helical" evidence="6">
    <location>
        <begin position="12"/>
        <end position="31"/>
    </location>
</feature>
<comment type="similarity">
    <text evidence="2 6">Belongs to the 4-toluene sulfonate uptake permease (TSUP) (TC 2.A.102) family.</text>
</comment>
<organism evidence="7 9">
    <name type="scientific">Methylovulum psychrotolerans</name>
    <dbReference type="NCBI Taxonomy" id="1704499"/>
    <lineage>
        <taxon>Bacteria</taxon>
        <taxon>Pseudomonadati</taxon>
        <taxon>Pseudomonadota</taxon>
        <taxon>Gammaproteobacteria</taxon>
        <taxon>Methylococcales</taxon>
        <taxon>Methylococcaceae</taxon>
        <taxon>Methylovulum</taxon>
    </lineage>
</organism>
<dbReference type="Proteomes" id="UP000237423">
    <property type="component" value="Unassembled WGS sequence"/>
</dbReference>
<dbReference type="InterPro" id="IPR051598">
    <property type="entry name" value="TSUP/Inactive_protease-like"/>
</dbReference>
<keyword evidence="9" id="KW-1185">Reference proteome</keyword>
<gene>
    <name evidence="8" type="ORF">AADEFJLK_03251</name>
    <name evidence="7" type="ORF">CEK71_21070</name>
</gene>
<dbReference type="AlphaFoldDB" id="A0A1Z4C484"/>
<keyword evidence="6" id="KW-1003">Cell membrane</keyword>
<evidence type="ECO:0000313" key="9">
    <source>
        <dbReference type="Proteomes" id="UP000197019"/>
    </source>
</evidence>
<dbReference type="EMBL" id="PGFZ01000008">
    <property type="protein sequence ID" value="POZ50784.1"/>
    <property type="molecule type" value="Genomic_DNA"/>
</dbReference>
<keyword evidence="3 6" id="KW-0812">Transmembrane</keyword>
<proteinExistence type="inferred from homology"/>
<dbReference type="OrthoDB" id="8559109at2"/>
<dbReference type="PANTHER" id="PTHR43701:SF5">
    <property type="entry name" value="MEMBRANE TRANSPORTER PROTEIN-RELATED"/>
    <property type="match status" value="1"/>
</dbReference>
<evidence type="ECO:0000256" key="3">
    <source>
        <dbReference type="ARBA" id="ARBA00022692"/>
    </source>
</evidence>
<keyword evidence="5 6" id="KW-0472">Membrane</keyword>
<reference evidence="7 9" key="1">
    <citation type="submission" date="2017-06" db="EMBL/GenBank/DDBJ databases">
        <title>Genome Sequencing of the methanotroph Methylovulum psychrotolerants str. HV10-M2 isolated from a high-altitude environment.</title>
        <authorList>
            <person name="Mateos-Rivera A."/>
        </authorList>
    </citation>
    <scope>NUCLEOTIDE SEQUENCE [LARGE SCALE GENOMIC DNA]</scope>
    <source>
        <strain evidence="7 9">HV10_M2</strain>
    </source>
</reference>
<evidence type="ECO:0000313" key="7">
    <source>
        <dbReference type="EMBL" id="ASF48352.1"/>
    </source>
</evidence>